<reference evidence="1" key="2">
    <citation type="submission" date="2020-09" db="EMBL/GenBank/DDBJ databases">
        <authorList>
            <person name="Sun Q."/>
            <person name="Zhou Y."/>
        </authorList>
    </citation>
    <scope>NUCLEOTIDE SEQUENCE</scope>
    <source>
        <strain evidence="1">CGMCC 1.15762</strain>
    </source>
</reference>
<protein>
    <recommendedName>
        <fullName evidence="3">Tellurite resistance protein TerB</fullName>
    </recommendedName>
</protein>
<dbReference type="RefSeq" id="WP_188788630.1">
    <property type="nucleotide sequence ID" value="NZ_BMJV01000001.1"/>
</dbReference>
<dbReference type="Proteomes" id="UP000617145">
    <property type="component" value="Unassembled WGS sequence"/>
</dbReference>
<accession>A0A8J2ZH16</accession>
<keyword evidence="2" id="KW-1185">Reference proteome</keyword>
<dbReference type="EMBL" id="BMJV01000001">
    <property type="protein sequence ID" value="GGG62479.1"/>
    <property type="molecule type" value="Genomic_DNA"/>
</dbReference>
<organism evidence="1 2">
    <name type="scientific">Salipiger pallidus</name>
    <dbReference type="NCBI Taxonomy" id="1775170"/>
    <lineage>
        <taxon>Bacteria</taxon>
        <taxon>Pseudomonadati</taxon>
        <taxon>Pseudomonadota</taxon>
        <taxon>Alphaproteobacteria</taxon>
        <taxon>Rhodobacterales</taxon>
        <taxon>Roseobacteraceae</taxon>
        <taxon>Salipiger</taxon>
    </lineage>
</organism>
<sequence length="143" mass="15459">MGRNLRFWLGAPRTAPFDPGDTPLALGALLLRAQRSDFPEIIGGIVPLEAVLARRYDLTTAEAAEMREACERVEAAAPPGPWFAELLHEVIDPAQRQAMALSLLEAVEAQTPQPDLLRPHVDLMAQTVLGVCPEDLASARQAG</sequence>
<evidence type="ECO:0000313" key="2">
    <source>
        <dbReference type="Proteomes" id="UP000617145"/>
    </source>
</evidence>
<reference evidence="1" key="1">
    <citation type="journal article" date="2014" name="Int. J. Syst. Evol. Microbiol.">
        <title>Complete genome sequence of Corynebacterium casei LMG S-19264T (=DSM 44701T), isolated from a smear-ripened cheese.</title>
        <authorList>
            <consortium name="US DOE Joint Genome Institute (JGI-PGF)"/>
            <person name="Walter F."/>
            <person name="Albersmeier A."/>
            <person name="Kalinowski J."/>
            <person name="Ruckert C."/>
        </authorList>
    </citation>
    <scope>NUCLEOTIDE SEQUENCE</scope>
    <source>
        <strain evidence="1">CGMCC 1.15762</strain>
    </source>
</reference>
<name>A0A8J2ZH16_9RHOB</name>
<gene>
    <name evidence="1" type="ORF">GCM10011415_05970</name>
</gene>
<dbReference type="AlphaFoldDB" id="A0A8J2ZH16"/>
<evidence type="ECO:0008006" key="3">
    <source>
        <dbReference type="Google" id="ProtNLM"/>
    </source>
</evidence>
<evidence type="ECO:0000313" key="1">
    <source>
        <dbReference type="EMBL" id="GGG62479.1"/>
    </source>
</evidence>
<comment type="caution">
    <text evidence="1">The sequence shown here is derived from an EMBL/GenBank/DDBJ whole genome shotgun (WGS) entry which is preliminary data.</text>
</comment>
<proteinExistence type="predicted"/>